<keyword evidence="3" id="KW-1185">Reference proteome</keyword>
<reference evidence="2" key="1">
    <citation type="submission" date="2021-01" db="EMBL/GenBank/DDBJ databases">
        <title>Deciphering the adaptive evolutionary patterns associated with biogeogrpahic diversity in the finger millet blast pathogen Magnaporthe oryzae in Eastern Africa.</title>
        <authorList>
            <person name="Onyema G."/>
            <person name="Shittu T.A."/>
            <person name="Dodsworth S."/>
            <person name="Devilliers S."/>
            <person name="Muthumeenakshi S."/>
            <person name="Sreenivasaprasad S."/>
        </authorList>
    </citation>
    <scope>NUCLEOTIDE SEQUENCE</scope>
    <source>
        <strain evidence="2">D15/s37</strain>
    </source>
</reference>
<gene>
    <name evidence="2" type="ORF">MCOR33_006741</name>
</gene>
<sequence length="52" mass="5386">MMELDMQPSGGSGTSAAASGDNTVQVTKYIEINEVVGLSGDVDTGTKAHHYD</sequence>
<proteinExistence type="predicted"/>
<organism evidence="2 3">
    <name type="scientific">Pyricularia grisea</name>
    <name type="common">Crabgrass-specific blast fungus</name>
    <name type="synonym">Magnaporthe grisea</name>
    <dbReference type="NCBI Taxonomy" id="148305"/>
    <lineage>
        <taxon>Eukaryota</taxon>
        <taxon>Fungi</taxon>
        <taxon>Dikarya</taxon>
        <taxon>Ascomycota</taxon>
        <taxon>Pezizomycotina</taxon>
        <taxon>Sordariomycetes</taxon>
        <taxon>Sordariomycetidae</taxon>
        <taxon>Magnaporthales</taxon>
        <taxon>Pyriculariaceae</taxon>
        <taxon>Pyricularia</taxon>
    </lineage>
</organism>
<name>A0ABQ8NGM1_PYRGI</name>
<feature type="region of interest" description="Disordered" evidence="1">
    <location>
        <begin position="1"/>
        <end position="20"/>
    </location>
</feature>
<comment type="caution">
    <text evidence="2">The sequence shown here is derived from an EMBL/GenBank/DDBJ whole genome shotgun (WGS) entry which is preliminary data.</text>
</comment>
<protein>
    <submittedName>
        <fullName evidence="2">Uncharacterized protein</fullName>
    </submittedName>
</protein>
<evidence type="ECO:0000313" key="3">
    <source>
        <dbReference type="Proteomes" id="UP001059893"/>
    </source>
</evidence>
<dbReference type="Proteomes" id="UP001059893">
    <property type="component" value="Unassembled WGS sequence"/>
</dbReference>
<evidence type="ECO:0000313" key="2">
    <source>
        <dbReference type="EMBL" id="KAI6296750.1"/>
    </source>
</evidence>
<accession>A0ABQ8NGM1</accession>
<evidence type="ECO:0000256" key="1">
    <source>
        <dbReference type="SAM" id="MobiDB-lite"/>
    </source>
</evidence>
<dbReference type="EMBL" id="JABSND010000127">
    <property type="protein sequence ID" value="KAI6296750.1"/>
    <property type="molecule type" value="Genomic_DNA"/>
</dbReference>